<feature type="region of interest" description="Disordered" evidence="1">
    <location>
        <begin position="358"/>
        <end position="431"/>
    </location>
</feature>
<feature type="compositionally biased region" description="Polar residues" evidence="1">
    <location>
        <begin position="127"/>
        <end position="139"/>
    </location>
</feature>
<gene>
    <name evidence="3" type="ORF">QBC32DRAFT_259265</name>
</gene>
<keyword evidence="4" id="KW-1185">Reference proteome</keyword>
<dbReference type="InterPro" id="IPR022190">
    <property type="entry name" value="DUF3716"/>
</dbReference>
<dbReference type="Proteomes" id="UP001303222">
    <property type="component" value="Unassembled WGS sequence"/>
</dbReference>
<reference evidence="3" key="2">
    <citation type="submission" date="2023-06" db="EMBL/GenBank/DDBJ databases">
        <authorList>
            <consortium name="Lawrence Berkeley National Laboratory"/>
            <person name="Mondo S.J."/>
            <person name="Hensen N."/>
            <person name="Bonometti L."/>
            <person name="Westerberg I."/>
            <person name="Brannstrom I.O."/>
            <person name="Guillou S."/>
            <person name="Cros-Aarteil S."/>
            <person name="Calhoun S."/>
            <person name="Haridas S."/>
            <person name="Kuo A."/>
            <person name="Pangilinan J."/>
            <person name="Riley R."/>
            <person name="Labutti K."/>
            <person name="Andreopoulos B."/>
            <person name="Lipzen A."/>
            <person name="Chen C."/>
            <person name="Yanf M."/>
            <person name="Daum C."/>
            <person name="Ng V."/>
            <person name="Clum A."/>
            <person name="Steindorff A."/>
            <person name="Ohm R."/>
            <person name="Martin F."/>
            <person name="Silar P."/>
            <person name="Natvig D."/>
            <person name="Lalanne C."/>
            <person name="Gautier V."/>
            <person name="Ament-Velasquez S.L."/>
            <person name="Kruys A."/>
            <person name="Hutchinson M.I."/>
            <person name="Powell A.J."/>
            <person name="Barry K."/>
            <person name="Miller A.N."/>
            <person name="Grigoriev I.V."/>
            <person name="Debuchy R."/>
            <person name="Gladieux P."/>
            <person name="Thoren M.H."/>
            <person name="Johannesson H."/>
        </authorList>
    </citation>
    <scope>NUCLEOTIDE SEQUENCE</scope>
    <source>
        <strain evidence="3">CBS 626.80</strain>
    </source>
</reference>
<feature type="compositionally biased region" description="Low complexity" evidence="1">
    <location>
        <begin position="379"/>
        <end position="394"/>
    </location>
</feature>
<comment type="caution">
    <text evidence="3">The sequence shown here is derived from an EMBL/GenBank/DDBJ whole genome shotgun (WGS) entry which is preliminary data.</text>
</comment>
<feature type="region of interest" description="Disordered" evidence="1">
    <location>
        <begin position="83"/>
        <end position="109"/>
    </location>
</feature>
<dbReference type="EMBL" id="MU859116">
    <property type="protein sequence ID" value="KAK3952870.1"/>
    <property type="molecule type" value="Genomic_DNA"/>
</dbReference>
<sequence length="1336" mass="146962">MDQDPSFSRGFFARLSRVSLNLEPQASPFLNGKQQRIPEPQATLETEDHGQEPQEHGGHDTKAVPVEAVIRMQRDPERLQACLKPHNMSDEAQPASGAHPGGVHSTTTRNTTASLKLPGIAKPSLLQSQPAPTVASQPKANDDGINKEPETRENTAYTSVHPSVSAPPRKSLPTTSTLQVRSAKQNKDFRLPRPILNNTKNTNIASSIPSSIEFPNRSLSTASRNASQHKKLSRHSSSLSTTAPRPHSSISRVYFKGNGSYYTPFDPTSLGKGTHPSNRAMDNKTSTGIKIRPSLGKDYLDSTFQLSQPVPEVPVYTSMGPRQEAQPASSAGHVYSGYLDQSWNRLENLEPSAITQQALESDRASEDSELSDVESIDFPSSSSNNTASAPSQSPTLVIADSDDDNNDVDEDDDKILYEDQPGNDISATNKSVSYTGHTKHSALDDAAYRTCKDQFGNIVKTEGALIPVGYQLLDGDFPWICPVRSCRTLHSKIKALGNHFSHGHKGACLNDNLDGTLTFLGLYTTKQMIKQPPIIVSKKAMSLDDSPMLEPSHTAANYYKYKVGFPEKALNEQTLRREAHTKEVVSSQAIVAVQGPPLPKPEKVFTMADPDRPYNMWPDPTGKLEHIHGCLLPSGWTPYYEYPTRQWICPIRSCQCLVHNRYHLGRHFLAHRGCHLNDNLDGTFTILRSPSQAQLDDKDYTDTPAAVVSREPLDNEPIQPPKIRIQDPSGTQPVWVSLSSYLASAKRGHTKDVKEPTPDRVPTKIRIVQSGPKETPFKPATEAHFDEELIMATKDRKYSVWGDADHGLKDTHGALIPEGYELDKTWPGRPWICPIRSCRVVCKTTWTLGSHFAMMHSSAKLNDNKDGTFSIVGTHQLGAPRVVSKRLVSLHKDPIVEARLPVLKKKEIEEEQRKRSQMGTSMDKPATPKPTADKPAADPEELWKYICSMVDRDLARPSNPSFEHLMALPRIRDLNIIDKKLGPKHLIRSTLAVGLVIQVTGVERQTKQCTACRRGDGPFHECVSICPELANEVAELNPPLVTSPTNRWCCMNCVVNRQTSQCSLKASLLERSEDGSVKENIPQWMMDSERPAVMIKPKAASQDLSVGDEVADKDVDLVRQDATSFSYRRSGRLRLQVEAKPSESQKRSFASTDMASAQVAAAASQEEEASSLRAPKRVRALQSPSNIPPSAVQESLMVEDWEGEAKAIPRENGASDNLAVSSSYNLSTHQNPSTSSTQICSSPSFSMHVLRIPSGGSHYLGAVTSDESHQNRMCTVIAGKLRVKVKVKAAVEDGAGSASTEEFNIGLLGVFKLAVGMECRVENWGYIEAVLQVVSV</sequence>
<feature type="compositionally biased region" description="Acidic residues" evidence="1">
    <location>
        <begin position="400"/>
        <end position="413"/>
    </location>
</feature>
<feature type="region of interest" description="Disordered" evidence="1">
    <location>
        <begin position="267"/>
        <end position="289"/>
    </location>
</feature>
<feature type="domain" description="C2H2-type" evidence="2">
    <location>
        <begin position="479"/>
        <end position="504"/>
    </location>
</feature>
<feature type="domain" description="C2H2-type" evidence="2">
    <location>
        <begin position="647"/>
        <end position="671"/>
    </location>
</feature>
<accession>A0AAN6NVL1</accession>
<feature type="compositionally biased region" description="Polar residues" evidence="1">
    <location>
        <begin position="196"/>
        <end position="210"/>
    </location>
</feature>
<dbReference type="Pfam" id="PF12511">
    <property type="entry name" value="DUF3716"/>
    <property type="match status" value="1"/>
</dbReference>
<evidence type="ECO:0000313" key="4">
    <source>
        <dbReference type="Proteomes" id="UP001303222"/>
    </source>
</evidence>
<feature type="compositionally biased region" description="Polar residues" evidence="1">
    <location>
        <begin position="217"/>
        <end position="226"/>
    </location>
</feature>
<reference evidence="3" key="1">
    <citation type="journal article" date="2023" name="Mol. Phylogenet. Evol.">
        <title>Genome-scale phylogeny and comparative genomics of the fungal order Sordariales.</title>
        <authorList>
            <person name="Hensen N."/>
            <person name="Bonometti L."/>
            <person name="Westerberg I."/>
            <person name="Brannstrom I.O."/>
            <person name="Guillou S."/>
            <person name="Cros-Aarteil S."/>
            <person name="Calhoun S."/>
            <person name="Haridas S."/>
            <person name="Kuo A."/>
            <person name="Mondo S."/>
            <person name="Pangilinan J."/>
            <person name="Riley R."/>
            <person name="LaButti K."/>
            <person name="Andreopoulos B."/>
            <person name="Lipzen A."/>
            <person name="Chen C."/>
            <person name="Yan M."/>
            <person name="Daum C."/>
            <person name="Ng V."/>
            <person name="Clum A."/>
            <person name="Steindorff A."/>
            <person name="Ohm R.A."/>
            <person name="Martin F."/>
            <person name="Silar P."/>
            <person name="Natvig D.O."/>
            <person name="Lalanne C."/>
            <person name="Gautier V."/>
            <person name="Ament-Velasquez S.L."/>
            <person name="Kruys A."/>
            <person name="Hutchinson M.I."/>
            <person name="Powell A.J."/>
            <person name="Barry K."/>
            <person name="Miller A.N."/>
            <person name="Grigoriev I.V."/>
            <person name="Debuchy R."/>
            <person name="Gladieux P."/>
            <person name="Hiltunen Thoren M."/>
            <person name="Johannesson H."/>
        </authorList>
    </citation>
    <scope>NUCLEOTIDE SEQUENCE</scope>
    <source>
        <strain evidence="3">CBS 626.80</strain>
    </source>
</reference>
<evidence type="ECO:0000259" key="2">
    <source>
        <dbReference type="SMART" id="SM00355"/>
    </source>
</evidence>
<dbReference type="SMART" id="SM00355">
    <property type="entry name" value="ZnF_C2H2"/>
    <property type="match status" value="3"/>
</dbReference>
<name>A0AAN6NVL1_9PEZI</name>
<feature type="compositionally biased region" description="Polar residues" evidence="1">
    <location>
        <begin position="172"/>
        <end position="183"/>
    </location>
</feature>
<feature type="compositionally biased region" description="Basic and acidic residues" evidence="1">
    <location>
        <begin position="140"/>
        <end position="153"/>
    </location>
</feature>
<feature type="region of interest" description="Disordered" evidence="1">
    <location>
        <begin position="127"/>
        <end position="250"/>
    </location>
</feature>
<feature type="region of interest" description="Disordered" evidence="1">
    <location>
        <begin position="1160"/>
        <end position="1189"/>
    </location>
</feature>
<feature type="region of interest" description="Disordered" evidence="1">
    <location>
        <begin position="907"/>
        <end position="936"/>
    </location>
</feature>
<protein>
    <recommendedName>
        <fullName evidence="2">C2H2-type domain-containing protein</fullName>
    </recommendedName>
</protein>
<evidence type="ECO:0000313" key="3">
    <source>
        <dbReference type="EMBL" id="KAK3952870.1"/>
    </source>
</evidence>
<evidence type="ECO:0000256" key="1">
    <source>
        <dbReference type="SAM" id="MobiDB-lite"/>
    </source>
</evidence>
<dbReference type="InterPro" id="IPR013087">
    <property type="entry name" value="Znf_C2H2_type"/>
</dbReference>
<proteinExistence type="predicted"/>
<feature type="compositionally biased region" description="Basic and acidic residues" evidence="1">
    <location>
        <begin position="46"/>
        <end position="62"/>
    </location>
</feature>
<organism evidence="3 4">
    <name type="scientific">Pseudoneurospora amorphoporcata</name>
    <dbReference type="NCBI Taxonomy" id="241081"/>
    <lineage>
        <taxon>Eukaryota</taxon>
        <taxon>Fungi</taxon>
        <taxon>Dikarya</taxon>
        <taxon>Ascomycota</taxon>
        <taxon>Pezizomycotina</taxon>
        <taxon>Sordariomycetes</taxon>
        <taxon>Sordariomycetidae</taxon>
        <taxon>Sordariales</taxon>
        <taxon>Sordariaceae</taxon>
        <taxon>Pseudoneurospora</taxon>
    </lineage>
</organism>
<feature type="region of interest" description="Disordered" evidence="1">
    <location>
        <begin position="26"/>
        <end position="62"/>
    </location>
</feature>
<feature type="domain" description="C2H2-type" evidence="2">
    <location>
        <begin position="831"/>
        <end position="856"/>
    </location>
</feature>